<evidence type="ECO:0000256" key="3">
    <source>
        <dbReference type="SAM" id="Phobius"/>
    </source>
</evidence>
<proteinExistence type="predicted"/>
<evidence type="ECO:0000259" key="4">
    <source>
        <dbReference type="SMART" id="SM00906"/>
    </source>
</evidence>
<dbReference type="GO" id="GO:0005634">
    <property type="term" value="C:nucleus"/>
    <property type="evidence" value="ECO:0007669"/>
    <property type="project" value="TreeGrafter"/>
</dbReference>
<dbReference type="EMBL" id="AMWN01000011">
    <property type="protein sequence ID" value="EXJ78859.1"/>
    <property type="molecule type" value="Genomic_DNA"/>
</dbReference>
<keyword evidence="3" id="KW-0812">Transmembrane</keyword>
<dbReference type="InterPro" id="IPR050797">
    <property type="entry name" value="Carb_Metab_Trans_Reg"/>
</dbReference>
<sequence length="672" mass="74605">MTCQSLGISSCTFLEPPPRKRRALATDVPGPVSPVQQQATVFRGHRPVGSQGAASTSPSQSVPIEADDQPFDYPQQSLLTKTLGLEKGRFSELIGPGGEHDWQLLQKYRVGDSEPIAAAGPGQNAPEAAALHAAGVKRTMRKVNEGVLFSMAPDAAIPQYLAKNQLRAEVDIDDIEMLARPHGPALIKLYFRIVHPSFPILHKEVFIEKYNRTYREINPHLLAAVYALAVRWWSYDAGLLLEKKVDEAALVKIALQSVQDAVHRPRLNTIQAGLLLLQRHRDPFFADNSWMWSFTSSLIGLGQHLGLHLDCSDWAIPEWEKGLRRRLAWALFTQDAFAAMILGRPCLISPTDWAVAPLQSGDFSESSKDEEANSYGGSVSIEDGKLLFIELAKLSDITARVLRELYSVDSLATVTECQQVLAVAKPLGNELADLLQRLPANLKMDNLQQVRLCANGFFHLALQATAVVLHRRLLWSMHASAAGVDAQFVHFFRAAQRQRAKNLVQFVSRLRPEHMEAFWFFAAGGCGVIIGSFLGLVRVTSTTVDESEELKALMDEFEWQLRIKAKMGEWVSYTLTRLRMLGWDDWKNTEPDFAANAADIGAHSKGLPNVLETDRAALSSHSTINGLQHGTPELYNSTTWLTEDLDGLSSNFLSLEDGFEFPFSLMTPMLET</sequence>
<dbReference type="GO" id="GO:0008270">
    <property type="term" value="F:zinc ion binding"/>
    <property type="evidence" value="ECO:0007669"/>
    <property type="project" value="InterPro"/>
</dbReference>
<dbReference type="PANTHER" id="PTHR31668:SF4">
    <property type="entry name" value="TRANSCRIPTIONAL ACTIVATOR PROTEIN DAL81"/>
    <property type="match status" value="1"/>
</dbReference>
<dbReference type="eggNOG" id="ENOG502QQXX">
    <property type="taxonomic scope" value="Eukaryota"/>
</dbReference>
<name>W9Y922_9EURO</name>
<dbReference type="GO" id="GO:0001080">
    <property type="term" value="P:nitrogen catabolite activation of transcription from RNA polymerase II promoter"/>
    <property type="evidence" value="ECO:0007669"/>
    <property type="project" value="TreeGrafter"/>
</dbReference>
<dbReference type="GO" id="GO:0003677">
    <property type="term" value="F:DNA binding"/>
    <property type="evidence" value="ECO:0007669"/>
    <property type="project" value="InterPro"/>
</dbReference>
<dbReference type="STRING" id="1182541.W9Y922"/>
<feature type="domain" description="Xylanolytic transcriptional activator regulatory" evidence="4">
    <location>
        <begin position="291"/>
        <end position="363"/>
    </location>
</feature>
<dbReference type="GeneID" id="19164106"/>
<accession>W9Y922</accession>
<keyword evidence="6" id="KW-1185">Reference proteome</keyword>
<feature type="region of interest" description="Disordered" evidence="2">
    <location>
        <begin position="14"/>
        <end position="33"/>
    </location>
</feature>
<feature type="compositionally biased region" description="Polar residues" evidence="2">
    <location>
        <begin position="52"/>
        <end position="62"/>
    </location>
</feature>
<organism evidence="5 6">
    <name type="scientific">Capronia coronata CBS 617.96</name>
    <dbReference type="NCBI Taxonomy" id="1182541"/>
    <lineage>
        <taxon>Eukaryota</taxon>
        <taxon>Fungi</taxon>
        <taxon>Dikarya</taxon>
        <taxon>Ascomycota</taxon>
        <taxon>Pezizomycotina</taxon>
        <taxon>Eurotiomycetes</taxon>
        <taxon>Chaetothyriomycetidae</taxon>
        <taxon>Chaetothyriales</taxon>
        <taxon>Herpotrichiellaceae</taxon>
        <taxon>Capronia</taxon>
    </lineage>
</organism>
<keyword evidence="3" id="KW-0472">Membrane</keyword>
<comment type="caution">
    <text evidence="5">The sequence shown here is derived from an EMBL/GenBank/DDBJ whole genome shotgun (WGS) entry which is preliminary data.</text>
</comment>
<feature type="transmembrane region" description="Helical" evidence="3">
    <location>
        <begin position="517"/>
        <end position="537"/>
    </location>
</feature>
<keyword evidence="1" id="KW-0539">Nucleus</keyword>
<dbReference type="GO" id="GO:0006351">
    <property type="term" value="P:DNA-templated transcription"/>
    <property type="evidence" value="ECO:0007669"/>
    <property type="project" value="InterPro"/>
</dbReference>
<dbReference type="Pfam" id="PF04082">
    <property type="entry name" value="Fungal_trans"/>
    <property type="match status" value="1"/>
</dbReference>
<dbReference type="PANTHER" id="PTHR31668">
    <property type="entry name" value="GLUCOSE TRANSPORT TRANSCRIPTION REGULATOR RGT1-RELATED-RELATED"/>
    <property type="match status" value="1"/>
</dbReference>
<evidence type="ECO:0000313" key="6">
    <source>
        <dbReference type="Proteomes" id="UP000019484"/>
    </source>
</evidence>
<dbReference type="InterPro" id="IPR007219">
    <property type="entry name" value="XnlR_reg_dom"/>
</dbReference>
<dbReference type="Proteomes" id="UP000019484">
    <property type="component" value="Unassembled WGS sequence"/>
</dbReference>
<reference evidence="5 6" key="1">
    <citation type="submission" date="2013-03" db="EMBL/GenBank/DDBJ databases">
        <title>The Genome Sequence of Capronia coronata CBS 617.96.</title>
        <authorList>
            <consortium name="The Broad Institute Genomics Platform"/>
            <person name="Cuomo C."/>
            <person name="de Hoog S."/>
            <person name="Gorbushina A."/>
            <person name="Walker B."/>
            <person name="Young S.K."/>
            <person name="Zeng Q."/>
            <person name="Gargeya S."/>
            <person name="Fitzgerald M."/>
            <person name="Haas B."/>
            <person name="Abouelleil A."/>
            <person name="Allen A.W."/>
            <person name="Alvarado L."/>
            <person name="Arachchi H.M."/>
            <person name="Berlin A.M."/>
            <person name="Chapman S.B."/>
            <person name="Gainer-Dewar J."/>
            <person name="Goldberg J."/>
            <person name="Griggs A."/>
            <person name="Gujja S."/>
            <person name="Hansen M."/>
            <person name="Howarth C."/>
            <person name="Imamovic A."/>
            <person name="Ireland A."/>
            <person name="Larimer J."/>
            <person name="McCowan C."/>
            <person name="Murphy C."/>
            <person name="Pearson M."/>
            <person name="Poon T.W."/>
            <person name="Priest M."/>
            <person name="Roberts A."/>
            <person name="Saif S."/>
            <person name="Shea T."/>
            <person name="Sisk P."/>
            <person name="Sykes S."/>
            <person name="Wortman J."/>
            <person name="Nusbaum C."/>
            <person name="Birren B."/>
        </authorList>
    </citation>
    <scope>NUCLEOTIDE SEQUENCE [LARGE SCALE GENOMIC DNA]</scope>
    <source>
        <strain evidence="5 6">CBS 617.96</strain>
    </source>
</reference>
<protein>
    <recommendedName>
        <fullName evidence="4">Xylanolytic transcriptional activator regulatory domain-containing protein</fullName>
    </recommendedName>
</protein>
<evidence type="ECO:0000256" key="2">
    <source>
        <dbReference type="SAM" id="MobiDB-lite"/>
    </source>
</evidence>
<dbReference type="OrthoDB" id="2264294at2759"/>
<feature type="region of interest" description="Disordered" evidence="2">
    <location>
        <begin position="46"/>
        <end position="69"/>
    </location>
</feature>
<dbReference type="RefSeq" id="XP_007728307.1">
    <property type="nucleotide sequence ID" value="XM_007730117.1"/>
</dbReference>
<evidence type="ECO:0000256" key="1">
    <source>
        <dbReference type="ARBA" id="ARBA00023242"/>
    </source>
</evidence>
<keyword evidence="3" id="KW-1133">Transmembrane helix</keyword>
<dbReference type="HOGENOM" id="CLU_006632_1_2_1"/>
<evidence type="ECO:0000313" key="5">
    <source>
        <dbReference type="EMBL" id="EXJ78859.1"/>
    </source>
</evidence>
<dbReference type="AlphaFoldDB" id="W9Y922"/>
<dbReference type="CDD" id="cd12148">
    <property type="entry name" value="fungal_TF_MHR"/>
    <property type="match status" value="1"/>
</dbReference>
<gene>
    <name evidence="5" type="ORF">A1O1_09261</name>
</gene>
<dbReference type="SMART" id="SM00906">
    <property type="entry name" value="Fungal_trans"/>
    <property type="match status" value="1"/>
</dbReference>